<keyword evidence="3 4" id="KW-0326">Glycosidase</keyword>
<keyword evidence="7" id="KW-1185">Reference proteome</keyword>
<dbReference type="SUPFAM" id="SSF51445">
    <property type="entry name" value="(Trans)glycosidases"/>
    <property type="match status" value="1"/>
</dbReference>
<dbReference type="GO" id="GO:0009251">
    <property type="term" value="P:glucan catabolic process"/>
    <property type="evidence" value="ECO:0007669"/>
    <property type="project" value="TreeGrafter"/>
</dbReference>
<dbReference type="Pfam" id="PF00150">
    <property type="entry name" value="Cellulase"/>
    <property type="match status" value="1"/>
</dbReference>
<name>A0A4Q9PXY8_9APHY</name>
<dbReference type="GO" id="GO:0008422">
    <property type="term" value="F:beta-glucosidase activity"/>
    <property type="evidence" value="ECO:0007669"/>
    <property type="project" value="TreeGrafter"/>
</dbReference>
<dbReference type="Proteomes" id="UP000292082">
    <property type="component" value="Unassembled WGS sequence"/>
</dbReference>
<dbReference type="AlphaFoldDB" id="A0A4Q9PXY8"/>
<comment type="similarity">
    <text evidence="1 4">Belongs to the glycosyl hydrolase 5 (cellulase A) family.</text>
</comment>
<dbReference type="InterPro" id="IPR050386">
    <property type="entry name" value="Glycosyl_hydrolase_5"/>
</dbReference>
<evidence type="ECO:0000313" key="6">
    <source>
        <dbReference type="EMBL" id="TBU59531.1"/>
    </source>
</evidence>
<accession>A0A4Q9PXY8</accession>
<evidence type="ECO:0000256" key="2">
    <source>
        <dbReference type="ARBA" id="ARBA00022801"/>
    </source>
</evidence>
<dbReference type="PANTHER" id="PTHR31297">
    <property type="entry name" value="GLUCAN ENDO-1,6-BETA-GLUCOSIDASE B"/>
    <property type="match status" value="1"/>
</dbReference>
<dbReference type="GO" id="GO:0009986">
    <property type="term" value="C:cell surface"/>
    <property type="evidence" value="ECO:0007669"/>
    <property type="project" value="TreeGrafter"/>
</dbReference>
<organism evidence="6 7">
    <name type="scientific">Dichomitus squalens</name>
    <dbReference type="NCBI Taxonomy" id="114155"/>
    <lineage>
        <taxon>Eukaryota</taxon>
        <taxon>Fungi</taxon>
        <taxon>Dikarya</taxon>
        <taxon>Basidiomycota</taxon>
        <taxon>Agaricomycotina</taxon>
        <taxon>Agaricomycetes</taxon>
        <taxon>Polyporales</taxon>
        <taxon>Polyporaceae</taxon>
        <taxon>Dichomitus</taxon>
    </lineage>
</organism>
<dbReference type="PANTHER" id="PTHR31297:SF42">
    <property type="entry name" value="GLYCOSIDE HYDROLASE FAMILY 5 DOMAIN-CONTAINING PROTEIN"/>
    <property type="match status" value="1"/>
</dbReference>
<proteinExistence type="inferred from homology"/>
<evidence type="ECO:0000256" key="1">
    <source>
        <dbReference type="ARBA" id="ARBA00005641"/>
    </source>
</evidence>
<gene>
    <name evidence="6" type="ORF">BD310DRAFT_924874</name>
</gene>
<evidence type="ECO:0000256" key="4">
    <source>
        <dbReference type="RuleBase" id="RU361153"/>
    </source>
</evidence>
<evidence type="ECO:0000256" key="3">
    <source>
        <dbReference type="ARBA" id="ARBA00023295"/>
    </source>
</evidence>
<feature type="domain" description="Glycoside hydrolase family 5" evidence="5">
    <location>
        <begin position="80"/>
        <end position="419"/>
    </location>
</feature>
<dbReference type="InterPro" id="IPR017853">
    <property type="entry name" value="GH"/>
</dbReference>
<dbReference type="GO" id="GO:0005576">
    <property type="term" value="C:extracellular region"/>
    <property type="evidence" value="ECO:0007669"/>
    <property type="project" value="TreeGrafter"/>
</dbReference>
<sequence length="579" mass="62544">MRMLLTWSVVAAFFLGRVAAGLPSKIYGVNLGSWLVLEPWMLPQEWTDMGGQICSGPCSECIGSEFSFVEAYPDTADAKFQQHWETWFTQDDVNALASNGINTVRVPLGYWIIESLVDRKTEFFPRGGIKELQRGLKQLKAAGINAILDHHAPPGVQDANQAFTGHCTTDVEFYTPYNYQRALVWTAVMTALSHLDSNFDSVFAIEAVNEPIMDATQTPGYGDFQQNFVQTIRAVEFILGVGDPILDLSANLVASSQNVTAAISATVNSSHEINPEVKAAILASIPILTELSFELGFNLLLSALNRKKDPLVANFMDVNWQYNDPPNPADVTIGPTGYDNHLYYSFGGVADANEEAYMISICNLQRVQADAALGDSPLWFGEWGLPTQFNATDEFLYEWADAQKLMYSQGKGWIFWNFKTEISELAGDLARQWSYLEGVKLGYLTKDPSKLNDPNVCAPYVGRTYTSTSTSASASVTSTSDSSASAASTTSVVASTTFVHSASQTRSTTQGPSAPQVSSILQISSTAEASRTAQASSTAQVLSVTRASSTFQPSGAPQISGPAMVSSAEAGIGSRIASA</sequence>
<keyword evidence="2 4" id="KW-0378">Hydrolase</keyword>
<reference evidence="6 7" key="1">
    <citation type="submission" date="2019-01" db="EMBL/GenBank/DDBJ databases">
        <title>Draft genome sequences of three monokaryotic isolates of the white-rot basidiomycete fungus Dichomitus squalens.</title>
        <authorList>
            <consortium name="DOE Joint Genome Institute"/>
            <person name="Lopez S.C."/>
            <person name="Andreopoulos B."/>
            <person name="Pangilinan J."/>
            <person name="Lipzen A."/>
            <person name="Riley R."/>
            <person name="Ahrendt S."/>
            <person name="Ng V."/>
            <person name="Barry K."/>
            <person name="Daum C."/>
            <person name="Grigoriev I.V."/>
            <person name="Hilden K.S."/>
            <person name="Makela M.R."/>
            <person name="de Vries R.P."/>
        </authorList>
    </citation>
    <scope>NUCLEOTIDE SEQUENCE [LARGE SCALE GENOMIC DNA]</scope>
    <source>
        <strain evidence="6 7">CBS 464.89</strain>
    </source>
</reference>
<evidence type="ECO:0000313" key="7">
    <source>
        <dbReference type="Proteomes" id="UP000292082"/>
    </source>
</evidence>
<dbReference type="Gene3D" id="3.20.20.80">
    <property type="entry name" value="Glycosidases"/>
    <property type="match status" value="2"/>
</dbReference>
<protein>
    <submittedName>
        <fullName evidence="6">Glycoside hydrolase</fullName>
    </submittedName>
</protein>
<dbReference type="InterPro" id="IPR001547">
    <property type="entry name" value="Glyco_hydro_5"/>
</dbReference>
<dbReference type="EMBL" id="ML145113">
    <property type="protein sequence ID" value="TBU59531.1"/>
    <property type="molecule type" value="Genomic_DNA"/>
</dbReference>
<evidence type="ECO:0000259" key="5">
    <source>
        <dbReference type="Pfam" id="PF00150"/>
    </source>
</evidence>